<evidence type="ECO:0000256" key="5">
    <source>
        <dbReference type="ARBA" id="ARBA00022741"/>
    </source>
</evidence>
<comment type="cofactor">
    <cofactor evidence="1">
        <name>FAD</name>
        <dbReference type="ChEBI" id="CHEBI:57692"/>
    </cofactor>
</comment>
<dbReference type="GO" id="GO:0019646">
    <property type="term" value="P:aerobic electron transport chain"/>
    <property type="evidence" value="ECO:0007669"/>
    <property type="project" value="TreeGrafter"/>
</dbReference>
<reference evidence="11" key="2">
    <citation type="submission" date="2021-04" db="EMBL/GenBank/DDBJ databases">
        <authorList>
            <person name="Podell S."/>
        </authorList>
    </citation>
    <scope>NUCLEOTIDE SEQUENCE</scope>
    <source>
        <strain evidence="11">Hildebrandi</strain>
    </source>
</reference>
<dbReference type="EMBL" id="JAGRRH010000019">
    <property type="protein sequence ID" value="KAG7349151.1"/>
    <property type="molecule type" value="Genomic_DNA"/>
</dbReference>
<comment type="subcellular location">
    <subcellularLocation>
        <location evidence="2">Membrane</location>
        <topology evidence="2">Peripheral membrane protein</topology>
    </subcellularLocation>
</comment>
<dbReference type="GO" id="GO:0016020">
    <property type="term" value="C:membrane"/>
    <property type="evidence" value="ECO:0007669"/>
    <property type="project" value="UniProtKB-SubCell"/>
</dbReference>
<evidence type="ECO:0000256" key="2">
    <source>
        <dbReference type="ARBA" id="ARBA00004170"/>
    </source>
</evidence>
<feature type="chain" id="PRO_5039889979" evidence="9">
    <location>
        <begin position="23"/>
        <end position="526"/>
    </location>
</feature>
<evidence type="ECO:0000259" key="10">
    <source>
        <dbReference type="Pfam" id="PF07992"/>
    </source>
</evidence>
<accession>A0A9K3PJK0</accession>
<feature type="signal peptide" evidence="9">
    <location>
        <begin position="1"/>
        <end position="22"/>
    </location>
</feature>
<keyword evidence="12" id="KW-1185">Reference proteome</keyword>
<organism evidence="11 12">
    <name type="scientific">Nitzschia inconspicua</name>
    <dbReference type="NCBI Taxonomy" id="303405"/>
    <lineage>
        <taxon>Eukaryota</taxon>
        <taxon>Sar</taxon>
        <taxon>Stramenopiles</taxon>
        <taxon>Ochrophyta</taxon>
        <taxon>Bacillariophyta</taxon>
        <taxon>Bacillariophyceae</taxon>
        <taxon>Bacillariophycidae</taxon>
        <taxon>Bacillariales</taxon>
        <taxon>Bacillariaceae</taxon>
        <taxon>Nitzschia</taxon>
    </lineage>
</organism>
<dbReference type="PANTHER" id="PTHR42913:SF6">
    <property type="entry name" value="SULFIDE-QUINONE REDUCTASE"/>
    <property type="match status" value="1"/>
</dbReference>
<keyword evidence="3" id="KW-0285">Flavoprotein</keyword>
<proteinExistence type="predicted"/>
<keyword evidence="9" id="KW-0732">Signal</keyword>
<evidence type="ECO:0000256" key="1">
    <source>
        <dbReference type="ARBA" id="ARBA00001974"/>
    </source>
</evidence>
<evidence type="ECO:0000256" key="4">
    <source>
        <dbReference type="ARBA" id="ARBA00022719"/>
    </source>
</evidence>
<evidence type="ECO:0000256" key="6">
    <source>
        <dbReference type="ARBA" id="ARBA00022827"/>
    </source>
</evidence>
<name>A0A9K3PJK0_9STRA</name>
<gene>
    <name evidence="11" type="ORF">IV203_011748</name>
</gene>
<dbReference type="AlphaFoldDB" id="A0A9K3PJK0"/>
<dbReference type="PANTHER" id="PTHR42913">
    <property type="entry name" value="APOPTOSIS-INDUCING FACTOR 1"/>
    <property type="match status" value="1"/>
</dbReference>
<dbReference type="Proteomes" id="UP000693970">
    <property type="component" value="Unassembled WGS sequence"/>
</dbReference>
<keyword evidence="7" id="KW-0560">Oxidoreductase</keyword>
<feature type="domain" description="FAD/NAD(P)-binding" evidence="10">
    <location>
        <begin position="56"/>
        <end position="384"/>
    </location>
</feature>
<reference evidence="11" key="1">
    <citation type="journal article" date="2021" name="Sci. Rep.">
        <title>Diploid genomic architecture of Nitzschia inconspicua, an elite biomass production diatom.</title>
        <authorList>
            <person name="Oliver A."/>
            <person name="Podell S."/>
            <person name="Pinowska A."/>
            <person name="Traller J.C."/>
            <person name="Smith S.R."/>
            <person name="McClure R."/>
            <person name="Beliaev A."/>
            <person name="Bohutskyi P."/>
            <person name="Hill E.A."/>
            <person name="Rabines A."/>
            <person name="Zheng H."/>
            <person name="Allen L.Z."/>
            <person name="Kuo A."/>
            <person name="Grigoriev I.V."/>
            <person name="Allen A.E."/>
            <person name="Hazlebeck D."/>
            <person name="Allen E.E."/>
        </authorList>
    </citation>
    <scope>NUCLEOTIDE SEQUENCE</scope>
    <source>
        <strain evidence="11">Hildebrandi</strain>
    </source>
</reference>
<keyword evidence="8" id="KW-0472">Membrane</keyword>
<evidence type="ECO:0000256" key="9">
    <source>
        <dbReference type="SAM" id="SignalP"/>
    </source>
</evidence>
<keyword evidence="4" id="KW-0874">Quinone</keyword>
<dbReference type="GO" id="GO:0000166">
    <property type="term" value="F:nucleotide binding"/>
    <property type="evidence" value="ECO:0007669"/>
    <property type="project" value="UniProtKB-KW"/>
</dbReference>
<comment type="caution">
    <text evidence="11">The sequence shown here is derived from an EMBL/GenBank/DDBJ whole genome shotgun (WGS) entry which is preliminary data.</text>
</comment>
<dbReference type="Pfam" id="PF07992">
    <property type="entry name" value="Pyr_redox_2"/>
    <property type="match status" value="1"/>
</dbReference>
<evidence type="ECO:0000313" key="11">
    <source>
        <dbReference type="EMBL" id="KAG7349151.1"/>
    </source>
</evidence>
<evidence type="ECO:0000256" key="8">
    <source>
        <dbReference type="ARBA" id="ARBA00023136"/>
    </source>
</evidence>
<evidence type="ECO:0000313" key="12">
    <source>
        <dbReference type="Proteomes" id="UP000693970"/>
    </source>
</evidence>
<dbReference type="InterPro" id="IPR051169">
    <property type="entry name" value="NADH-Q_oxidoreductase"/>
</dbReference>
<sequence>MPSILSLFIILVLGIEVSVIDGFLVGTKFVSKYAPTTKLTVTSEGDTRKAGHSPKHVVIVGGGIGGLSTAFDARHILHKDDKITVVSDRPHFEFTPSNPWVAIHKRTPQEIRLNLEAILPHHNIDFVHAKATRLDTEENLLTVESDTGDGNQKLQYDYLVIATGPRLAFEEIPGLNELRLENHDLLHDENVVASICETDHAMHAAQAIDRLIQNPGPIVVGAVQGASCFGPLYEYALLLKYYLQKKGSAALQEQCPISVVTSEPYIGHLGLQGAGQSQEILTKLLQKNDIDWYTNCKVSEVNKDGLKIEFHEEEQMETSDSPNMMTGIKTKFLPSKLTMLIPPFRGLKLWQQTPGLTDDKGMILVDQHQQSISYPNIFGVGVCVHLDPVEKTLIPTGPPKTGYMIESMGTACVRNIRALMDESDSLQAGRSATAEHTRPSFHVPILNGLCITDFGDEGAIFLTLPQMPPRRTDLTIEGKIGTMAKMAFEKYFLFKIQTGDTDPYYEKYLLHLIGVDRVEREKIEKK</sequence>
<dbReference type="InterPro" id="IPR023753">
    <property type="entry name" value="FAD/NAD-binding_dom"/>
</dbReference>
<protein>
    <submittedName>
        <fullName evidence="11">FAD-dependent pyridine nucleotide-disulfide oxidoreductase</fullName>
    </submittedName>
</protein>
<dbReference type="GO" id="GO:0003955">
    <property type="term" value="F:NAD(P)H dehydrogenase (quinone) activity"/>
    <property type="evidence" value="ECO:0007669"/>
    <property type="project" value="TreeGrafter"/>
</dbReference>
<keyword evidence="6" id="KW-0274">FAD</keyword>
<dbReference type="OrthoDB" id="5376590at2759"/>
<evidence type="ECO:0000256" key="3">
    <source>
        <dbReference type="ARBA" id="ARBA00022630"/>
    </source>
</evidence>
<keyword evidence="5" id="KW-0547">Nucleotide-binding</keyword>
<dbReference type="GO" id="GO:0048038">
    <property type="term" value="F:quinone binding"/>
    <property type="evidence" value="ECO:0007669"/>
    <property type="project" value="UniProtKB-KW"/>
</dbReference>
<evidence type="ECO:0000256" key="7">
    <source>
        <dbReference type="ARBA" id="ARBA00023002"/>
    </source>
</evidence>
<dbReference type="FunFam" id="3.50.50.100:FF:000017">
    <property type="entry name" value="Sulfide-quinone reductase"/>
    <property type="match status" value="1"/>
</dbReference>